<evidence type="ECO:0000313" key="1">
    <source>
        <dbReference type="EMBL" id="CAE2330468.1"/>
    </source>
</evidence>
<organism evidence="1">
    <name type="scientific">Guillardia theta</name>
    <name type="common">Cryptophyte</name>
    <name type="synonym">Cryptomonas phi</name>
    <dbReference type="NCBI Taxonomy" id="55529"/>
    <lineage>
        <taxon>Eukaryota</taxon>
        <taxon>Cryptophyceae</taxon>
        <taxon>Pyrenomonadales</taxon>
        <taxon>Geminigeraceae</taxon>
        <taxon>Guillardia</taxon>
    </lineage>
</organism>
<reference evidence="1" key="1">
    <citation type="submission" date="2021-01" db="EMBL/GenBank/DDBJ databases">
        <authorList>
            <person name="Corre E."/>
            <person name="Pelletier E."/>
            <person name="Niang G."/>
            <person name="Scheremetjew M."/>
            <person name="Finn R."/>
            <person name="Kale V."/>
            <person name="Holt S."/>
            <person name="Cochrane G."/>
            <person name="Meng A."/>
            <person name="Brown T."/>
            <person name="Cohen L."/>
        </authorList>
    </citation>
    <scope>NUCLEOTIDE SEQUENCE</scope>
    <source>
        <strain evidence="1">CCMP 2712</strain>
    </source>
</reference>
<accession>A0A7S4PCL8</accession>
<dbReference type="AlphaFoldDB" id="A0A7S4PCL8"/>
<proteinExistence type="predicted"/>
<gene>
    <name evidence="1" type="ORF">GTHE00462_LOCUS32880</name>
</gene>
<sequence>MQNYELRLSNFWCLCFINVHNFIIQTVANQMQKKLNTVINTTPTSCLLTFAIDVQADSYWEGLTKHSVLLSLAQELRQSLQVSRHVSKRNDPFKAHQQQQANISWILTCADSLR</sequence>
<dbReference type="EMBL" id="HBKN01042034">
    <property type="protein sequence ID" value="CAE2330468.1"/>
    <property type="molecule type" value="Transcribed_RNA"/>
</dbReference>
<protein>
    <submittedName>
        <fullName evidence="1">Uncharacterized protein</fullName>
    </submittedName>
</protein>
<name>A0A7S4PCL8_GUITH</name>